<dbReference type="InterPro" id="IPR015353">
    <property type="entry name" value="Rubisco_LSMT_subst-bd"/>
</dbReference>
<evidence type="ECO:0000256" key="4">
    <source>
        <dbReference type="PROSITE-ProRule" id="PRU00898"/>
    </source>
</evidence>
<dbReference type="InterPro" id="IPR050600">
    <property type="entry name" value="SETD3_SETD6_MTase"/>
</dbReference>
<comment type="similarity">
    <text evidence="4">Belongs to the class V-like SAM-binding methyltransferase superfamily. SETD3 actin-histidine methyltransferase family.</text>
</comment>
<dbReference type="Gene3D" id="3.90.1410.10">
    <property type="entry name" value="set domain protein methyltransferase, domain 1"/>
    <property type="match status" value="2"/>
</dbReference>
<proteinExistence type="inferred from homology"/>
<dbReference type="SUPFAM" id="SSF81822">
    <property type="entry name" value="RuBisCo LSMT C-terminal, substrate-binding domain"/>
    <property type="match status" value="1"/>
</dbReference>
<evidence type="ECO:0000259" key="5">
    <source>
        <dbReference type="Pfam" id="PF09273"/>
    </source>
</evidence>
<organism evidence="6 7">
    <name type="scientific">Acanthocheilonema viteae</name>
    <name type="common">Filarial nematode worm</name>
    <name type="synonym">Dipetalonema viteae</name>
    <dbReference type="NCBI Taxonomy" id="6277"/>
    <lineage>
        <taxon>Eukaryota</taxon>
        <taxon>Metazoa</taxon>
        <taxon>Ecdysozoa</taxon>
        <taxon>Nematoda</taxon>
        <taxon>Chromadorea</taxon>
        <taxon>Rhabditida</taxon>
        <taxon>Spirurina</taxon>
        <taxon>Spiruromorpha</taxon>
        <taxon>Filarioidea</taxon>
        <taxon>Onchocercidae</taxon>
        <taxon>Acanthocheilonema</taxon>
    </lineage>
</organism>
<dbReference type="InterPro" id="IPR025785">
    <property type="entry name" value="SETD3"/>
</dbReference>
<dbReference type="InterPro" id="IPR036464">
    <property type="entry name" value="Rubisco_LSMT_subst-bd_sf"/>
</dbReference>
<reference evidence="6 7" key="1">
    <citation type="submission" date="2018-08" db="EMBL/GenBank/DDBJ databases">
        <authorList>
            <person name="Laetsch R D."/>
            <person name="Stevens L."/>
            <person name="Kumar S."/>
            <person name="Blaxter L. M."/>
        </authorList>
    </citation>
    <scope>NUCLEOTIDE SEQUENCE [LARGE SCALE GENOMIC DNA]</scope>
</reference>
<dbReference type="PROSITE" id="PS51565">
    <property type="entry name" value="SAM_MT85_SETD3"/>
    <property type="match status" value="1"/>
</dbReference>
<dbReference type="SUPFAM" id="SSF82199">
    <property type="entry name" value="SET domain"/>
    <property type="match status" value="1"/>
</dbReference>
<comment type="catalytic activity">
    <reaction evidence="4">
        <text>L-histidyl-[protein] + S-adenosyl-L-methionine = N(tele)-methyl-L-histidyl-[protein] + S-adenosyl-L-homocysteine + H(+)</text>
        <dbReference type="Rhea" id="RHEA:19369"/>
        <dbReference type="Rhea" id="RHEA-COMP:9745"/>
        <dbReference type="Rhea" id="RHEA-COMP:11600"/>
        <dbReference type="ChEBI" id="CHEBI:15378"/>
        <dbReference type="ChEBI" id="CHEBI:16367"/>
        <dbReference type="ChEBI" id="CHEBI:29979"/>
        <dbReference type="ChEBI" id="CHEBI:57856"/>
        <dbReference type="ChEBI" id="CHEBI:59789"/>
        <dbReference type="EC" id="2.1.1.85"/>
    </reaction>
</comment>
<dbReference type="PANTHER" id="PTHR13271">
    <property type="entry name" value="UNCHARACTERIZED PUTATIVE METHYLTRANSFERASE"/>
    <property type="match status" value="1"/>
</dbReference>
<feature type="domain" description="Rubisco LSMT substrate-binding" evidence="5">
    <location>
        <begin position="293"/>
        <end position="381"/>
    </location>
</feature>
<gene>
    <name evidence="6" type="ORF">NAV_LOCUS3080</name>
</gene>
<keyword evidence="1 4" id="KW-0489">Methyltransferase</keyword>
<dbReference type="PANTHER" id="PTHR13271:SF47">
    <property type="entry name" value="ACTIN-HISTIDINE N-METHYLTRANSFERASE"/>
    <property type="match status" value="1"/>
</dbReference>
<evidence type="ECO:0000313" key="6">
    <source>
        <dbReference type="EMBL" id="VBB28250.1"/>
    </source>
</evidence>
<evidence type="ECO:0000256" key="3">
    <source>
        <dbReference type="ARBA" id="ARBA00022691"/>
    </source>
</evidence>
<dbReference type="GO" id="GO:0032259">
    <property type="term" value="P:methylation"/>
    <property type="evidence" value="ECO:0007669"/>
    <property type="project" value="UniProtKB-KW"/>
</dbReference>
<name>A0A498S959_ACAVI</name>
<dbReference type="EC" id="2.1.1.85" evidence="4"/>
<evidence type="ECO:0000313" key="7">
    <source>
        <dbReference type="Proteomes" id="UP000276991"/>
    </source>
</evidence>
<dbReference type="GO" id="GO:0018064">
    <property type="term" value="F:protein-L-histidine N-tele-methyltransferase activity"/>
    <property type="evidence" value="ECO:0007669"/>
    <property type="project" value="UniProtKB-EC"/>
</dbReference>
<evidence type="ECO:0000256" key="1">
    <source>
        <dbReference type="ARBA" id="ARBA00022603"/>
    </source>
</evidence>
<dbReference type="Pfam" id="PF09273">
    <property type="entry name" value="Rubis-subs-bind"/>
    <property type="match status" value="1"/>
</dbReference>
<keyword evidence="3 4" id="KW-0949">S-adenosyl-L-methionine</keyword>
<dbReference type="EMBL" id="UPTC01000370">
    <property type="protein sequence ID" value="VBB28250.1"/>
    <property type="molecule type" value="Genomic_DNA"/>
</dbReference>
<dbReference type="AlphaFoldDB" id="A0A498S959"/>
<dbReference type="Gene3D" id="3.90.1420.10">
    <property type="entry name" value="Rubisco LSMT, substrate-binding domain"/>
    <property type="match status" value="1"/>
</dbReference>
<keyword evidence="7" id="KW-1185">Reference proteome</keyword>
<dbReference type="GO" id="GO:0016279">
    <property type="term" value="F:protein-lysine N-methyltransferase activity"/>
    <property type="evidence" value="ECO:0007669"/>
    <property type="project" value="TreeGrafter"/>
</dbReference>
<dbReference type="Proteomes" id="UP000276991">
    <property type="component" value="Unassembled WGS sequence"/>
</dbReference>
<sequence>MENVALAMMLCCQKVVPESHWQPYIKVLPESFNTPLFFTVEQLQVGEHMHRHEYLCLNKLTFDVYIAFAFKIRLVVFYDKEMFLRPSPLFEESLLLYRNVSRQFIHFLLEIIRSDEFRHKKRKSKEEMSKIEPIYVNSPLTASNFTFDLYRWSVACISTRINMIPSEVLKDATGQPRMIPGLIPFLDMANHSYTESAFHEAVHFSDEFDCAKIIAVRDYKPVESVNIFYGWRSNRDFLLHNGFVPLEKNVRDIYKLKIGLPKSKREDARMYLFHVLGFVAESTIFAFEVSIRKPYFHDSLFRFAQIYVLDEVPSVAEEAEEAVNSSYNIRKAWNFLHDRFALLVRAYSTTVDQVDPEFSRSVDTVRKSMIIRLKLSEMEILQKVKDFCKEQLLGTA</sequence>
<dbReference type="InterPro" id="IPR046341">
    <property type="entry name" value="SET_dom_sf"/>
</dbReference>
<dbReference type="OrthoDB" id="441812at2759"/>
<accession>A0A498S959</accession>
<protein>
    <recommendedName>
        <fullName evidence="4">protein-histidine N-methyltransferase</fullName>
        <ecNumber evidence="4">2.1.1.85</ecNumber>
    </recommendedName>
</protein>
<evidence type="ECO:0000256" key="2">
    <source>
        <dbReference type="ARBA" id="ARBA00022679"/>
    </source>
</evidence>
<dbReference type="STRING" id="6277.A0A498S959"/>
<keyword evidence="2 4" id="KW-0808">Transferase</keyword>